<keyword evidence="4 5" id="KW-0472">Membrane</keyword>
<dbReference type="PANTHER" id="PTHR43332:SF1">
    <property type="entry name" value="TRANSPORT PERMEASE PROTEIN"/>
    <property type="match status" value="1"/>
</dbReference>
<feature type="transmembrane region" description="Helical" evidence="5">
    <location>
        <begin position="60"/>
        <end position="77"/>
    </location>
</feature>
<dbReference type="PANTHER" id="PTHR43332">
    <property type="entry name" value="INNER MEMBRANE TRANSPORT PERMEASE YADH-RELATED"/>
    <property type="match status" value="1"/>
</dbReference>
<keyword evidence="5" id="KW-1003">Cell membrane</keyword>
<proteinExistence type="inferred from homology"/>
<comment type="subcellular location">
    <subcellularLocation>
        <location evidence="5">Cell membrane</location>
        <topology evidence="5">Multi-pass membrane protein</topology>
    </subcellularLocation>
    <subcellularLocation>
        <location evidence="1">Membrane</location>
        <topology evidence="1">Multi-pass membrane protein</topology>
    </subcellularLocation>
</comment>
<evidence type="ECO:0000256" key="1">
    <source>
        <dbReference type="ARBA" id="ARBA00004141"/>
    </source>
</evidence>
<keyword evidence="2 5" id="KW-0812">Transmembrane</keyword>
<comment type="similarity">
    <text evidence="5">Belongs to the ABC-2 integral membrane protein family.</text>
</comment>
<feature type="transmembrane region" description="Helical" evidence="5">
    <location>
        <begin position="229"/>
        <end position="253"/>
    </location>
</feature>
<organism evidence="7 8">
    <name type="scientific">Leptospira interrogans serovar Grippotyphosa str. LT2186</name>
    <dbReference type="NCBI Taxonomy" id="1001599"/>
    <lineage>
        <taxon>Bacteria</taxon>
        <taxon>Pseudomonadati</taxon>
        <taxon>Spirochaetota</taxon>
        <taxon>Spirochaetia</taxon>
        <taxon>Leptospirales</taxon>
        <taxon>Leptospiraceae</taxon>
        <taxon>Leptospira</taxon>
    </lineage>
</organism>
<evidence type="ECO:0000256" key="5">
    <source>
        <dbReference type="RuleBase" id="RU361157"/>
    </source>
</evidence>
<dbReference type="InterPro" id="IPR000412">
    <property type="entry name" value="ABC_2_transport"/>
</dbReference>
<evidence type="ECO:0000256" key="4">
    <source>
        <dbReference type="ARBA" id="ARBA00023136"/>
    </source>
</evidence>
<dbReference type="EMBL" id="AFME02000218">
    <property type="protein sequence ID" value="EMG10793.1"/>
    <property type="molecule type" value="Genomic_DNA"/>
</dbReference>
<dbReference type="Pfam" id="PF01061">
    <property type="entry name" value="ABC2_membrane"/>
    <property type="match status" value="1"/>
</dbReference>
<comment type="caution">
    <text evidence="5">Lacks conserved residue(s) required for the propagation of feature annotation.</text>
</comment>
<feature type="transmembrane region" description="Helical" evidence="5">
    <location>
        <begin position="29"/>
        <end position="48"/>
    </location>
</feature>
<keyword evidence="3 5" id="KW-1133">Transmembrane helix</keyword>
<dbReference type="AlphaFoldDB" id="M3GVR3"/>
<dbReference type="PIRSF" id="PIRSF006648">
    <property type="entry name" value="DrrB"/>
    <property type="match status" value="1"/>
</dbReference>
<accession>M3GVR3</accession>
<feature type="non-terminal residue" evidence="7">
    <location>
        <position position="1"/>
    </location>
</feature>
<dbReference type="Proteomes" id="UP000011776">
    <property type="component" value="Unassembled WGS sequence"/>
</dbReference>
<dbReference type="NCBIfam" id="NF011648">
    <property type="entry name" value="PRK15066.1"/>
    <property type="match status" value="1"/>
</dbReference>
<protein>
    <recommendedName>
        <fullName evidence="5">Transport permease protein</fullName>
    </recommendedName>
</protein>
<feature type="transmembrane region" description="Helical" evidence="5">
    <location>
        <begin position="175"/>
        <end position="194"/>
    </location>
</feature>
<dbReference type="GO" id="GO:0140359">
    <property type="term" value="F:ABC-type transporter activity"/>
    <property type="evidence" value="ECO:0007669"/>
    <property type="project" value="InterPro"/>
</dbReference>
<gene>
    <name evidence="7" type="ORF">LEP1GSC151_0941</name>
</gene>
<comment type="caution">
    <text evidence="7">The sequence shown here is derived from an EMBL/GenBank/DDBJ whole genome shotgun (WGS) entry which is preliminary data.</text>
</comment>
<name>M3GVR3_LEPIR</name>
<feature type="transmembrane region" description="Helical" evidence="5">
    <location>
        <begin position="148"/>
        <end position="169"/>
    </location>
</feature>
<evidence type="ECO:0000256" key="3">
    <source>
        <dbReference type="ARBA" id="ARBA00022989"/>
    </source>
</evidence>
<dbReference type="InterPro" id="IPR047817">
    <property type="entry name" value="ABC2_TM_bact-type"/>
</dbReference>
<evidence type="ECO:0000313" key="7">
    <source>
        <dbReference type="EMBL" id="EMG10793.1"/>
    </source>
</evidence>
<dbReference type="InterPro" id="IPR052522">
    <property type="entry name" value="ABC-2_transport_permease"/>
</dbReference>
<reference evidence="7 8" key="1">
    <citation type="submission" date="2013-02" db="EMBL/GenBank/DDBJ databases">
        <authorList>
            <person name="Harkins D.M."/>
            <person name="Durkin A.S."/>
            <person name="Brinkac L.M."/>
            <person name="Haft D.H."/>
            <person name="Selengut J.D."/>
            <person name="Sanka R."/>
            <person name="DePew J."/>
            <person name="Purushe J."/>
            <person name="Tulsiani S.M."/>
            <person name="Graham G.C."/>
            <person name="Burns M.-A."/>
            <person name="Dohnt M.F."/>
            <person name="Smythe L.D."/>
            <person name="McKay D.B."/>
            <person name="Craig S.B."/>
            <person name="Vinetz J.M."/>
            <person name="Sutton G.G."/>
            <person name="Nierman W.C."/>
            <person name="Fouts D.E."/>
        </authorList>
    </citation>
    <scope>NUCLEOTIDE SEQUENCE [LARGE SCALE GENOMIC DNA]</scope>
    <source>
        <strain evidence="7 8">LT2186</strain>
    </source>
</reference>
<evidence type="ECO:0000313" key="8">
    <source>
        <dbReference type="Proteomes" id="UP000011776"/>
    </source>
</evidence>
<sequence>NIRSVGIKMNLYAIKSIYIFEMSRTWRTLFQSIASPVISTSLYFVVFGSAIGSRIQEVDGVGYGSFIVPGLIMLSLLTESISNSSFGIYFPKFTGTIYEILAAPISMIEIVIGFVGAAATKSVILGTIMLATASLFVPIKIAHPFVMILFLLLTSISFSLFGFIIGIWADSFEKLQVIPLLIITPLVFLGGSFYSANMLPPFWQKVTFFNPVLYLVSGFRWSFYEISDVSVGVSLTMVFVFLSICLCLVWMIFKTGYKIKK</sequence>
<feature type="domain" description="ABC transmembrane type-2" evidence="6">
    <location>
        <begin position="27"/>
        <end position="256"/>
    </location>
</feature>
<dbReference type="InterPro" id="IPR013525">
    <property type="entry name" value="ABC2_TM"/>
</dbReference>
<dbReference type="PRINTS" id="PR00164">
    <property type="entry name" value="ABC2TRNSPORT"/>
</dbReference>
<dbReference type="GO" id="GO:0043190">
    <property type="term" value="C:ATP-binding cassette (ABC) transporter complex"/>
    <property type="evidence" value="ECO:0007669"/>
    <property type="project" value="InterPro"/>
</dbReference>
<keyword evidence="5" id="KW-0813">Transport</keyword>
<dbReference type="PROSITE" id="PS51012">
    <property type="entry name" value="ABC_TM2"/>
    <property type="match status" value="1"/>
</dbReference>
<evidence type="ECO:0000256" key="2">
    <source>
        <dbReference type="ARBA" id="ARBA00022692"/>
    </source>
</evidence>
<evidence type="ECO:0000259" key="6">
    <source>
        <dbReference type="PROSITE" id="PS51012"/>
    </source>
</evidence>